<reference evidence="10 11" key="1">
    <citation type="submission" date="2019-09" db="EMBL/GenBank/DDBJ databases">
        <title>Polymorphobacter sp. isolated from a lake in China.</title>
        <authorList>
            <person name="Liu Z."/>
        </authorList>
    </citation>
    <scope>NUCLEOTIDE SEQUENCE [LARGE SCALE GENOMIC DNA]</scope>
    <source>
        <strain evidence="10 11">D40P</strain>
    </source>
</reference>
<dbReference type="PANTHER" id="PTHR11530">
    <property type="entry name" value="D-AMINO ACID OXIDASE"/>
    <property type="match status" value="1"/>
</dbReference>
<dbReference type="GO" id="GO:0005737">
    <property type="term" value="C:cytoplasm"/>
    <property type="evidence" value="ECO:0007669"/>
    <property type="project" value="TreeGrafter"/>
</dbReference>
<dbReference type="InterPro" id="IPR006311">
    <property type="entry name" value="TAT_signal"/>
</dbReference>
<dbReference type="EMBL" id="WIOL01000003">
    <property type="protein sequence ID" value="MQT17655.1"/>
    <property type="molecule type" value="Genomic_DNA"/>
</dbReference>
<evidence type="ECO:0000259" key="9">
    <source>
        <dbReference type="Pfam" id="PF01266"/>
    </source>
</evidence>
<dbReference type="OrthoDB" id="246701at2"/>
<evidence type="ECO:0000256" key="3">
    <source>
        <dbReference type="ARBA" id="ARBA00022630"/>
    </source>
</evidence>
<dbReference type="Proteomes" id="UP000481327">
    <property type="component" value="Unassembled WGS sequence"/>
</dbReference>
<dbReference type="GO" id="GO:0071949">
    <property type="term" value="F:FAD binding"/>
    <property type="evidence" value="ECO:0007669"/>
    <property type="project" value="InterPro"/>
</dbReference>
<dbReference type="GO" id="GO:0003884">
    <property type="term" value="F:D-amino-acid oxidase activity"/>
    <property type="evidence" value="ECO:0007669"/>
    <property type="project" value="UniProtKB-EC"/>
</dbReference>
<dbReference type="PROSITE" id="PS51318">
    <property type="entry name" value="TAT"/>
    <property type="match status" value="1"/>
</dbReference>
<protein>
    <recommendedName>
        <fullName evidence="7">D-amino-acid oxidase</fullName>
        <ecNumber evidence="6">1.4.3.3</ecNumber>
    </recommendedName>
</protein>
<comment type="similarity">
    <text evidence="2">Belongs to the DAMOX/DASOX family.</text>
</comment>
<dbReference type="RefSeq" id="WP_152578091.1">
    <property type="nucleotide sequence ID" value="NZ_JAATJI010000002.1"/>
</dbReference>
<comment type="caution">
    <text evidence="10">The sequence shown here is derived from an EMBL/GenBank/DDBJ whole genome shotgun (WGS) entry which is preliminary data.</text>
</comment>
<proteinExistence type="inferred from homology"/>
<dbReference type="Gene3D" id="3.40.50.720">
    <property type="entry name" value="NAD(P)-binding Rossmann-like Domain"/>
    <property type="match status" value="2"/>
</dbReference>
<evidence type="ECO:0000256" key="4">
    <source>
        <dbReference type="ARBA" id="ARBA00022827"/>
    </source>
</evidence>
<dbReference type="Pfam" id="PF01266">
    <property type="entry name" value="DAO"/>
    <property type="match status" value="1"/>
</dbReference>
<dbReference type="EC" id="1.4.3.3" evidence="6"/>
<evidence type="ECO:0000256" key="1">
    <source>
        <dbReference type="ARBA" id="ARBA00001974"/>
    </source>
</evidence>
<organism evidence="10 11">
    <name type="scientific">Sandarakinorhabdus fusca</name>
    <dbReference type="NCBI Taxonomy" id="1439888"/>
    <lineage>
        <taxon>Bacteria</taxon>
        <taxon>Pseudomonadati</taxon>
        <taxon>Pseudomonadota</taxon>
        <taxon>Alphaproteobacteria</taxon>
        <taxon>Sphingomonadales</taxon>
        <taxon>Sphingosinicellaceae</taxon>
        <taxon>Sandarakinorhabdus</taxon>
    </lineage>
</organism>
<dbReference type="InterPro" id="IPR006181">
    <property type="entry name" value="D-amino_acid_oxidase_CS"/>
</dbReference>
<dbReference type="PROSITE" id="PS51257">
    <property type="entry name" value="PROKAR_LIPOPROTEIN"/>
    <property type="match status" value="1"/>
</dbReference>
<name>A0A7C9GPM9_9SPHN</name>
<comment type="cofactor">
    <cofactor evidence="1">
        <name>FAD</name>
        <dbReference type="ChEBI" id="CHEBI:57692"/>
    </cofactor>
</comment>
<accession>A0A7C9GPM9</accession>
<keyword evidence="5" id="KW-0560">Oxidoreductase</keyword>
<gene>
    <name evidence="10" type="ORF">F3168_10315</name>
</gene>
<keyword evidence="11" id="KW-1185">Reference proteome</keyword>
<dbReference type="PANTHER" id="PTHR11530:SF11">
    <property type="entry name" value="D-ASPARTATE OXIDASE"/>
    <property type="match status" value="1"/>
</dbReference>
<keyword evidence="4" id="KW-0274">FAD</keyword>
<evidence type="ECO:0000256" key="5">
    <source>
        <dbReference type="ARBA" id="ARBA00023002"/>
    </source>
</evidence>
<evidence type="ECO:0000256" key="6">
    <source>
        <dbReference type="ARBA" id="ARBA00039101"/>
    </source>
</evidence>
<dbReference type="InterPro" id="IPR023209">
    <property type="entry name" value="DAO"/>
</dbReference>
<evidence type="ECO:0000256" key="2">
    <source>
        <dbReference type="ARBA" id="ARBA00006730"/>
    </source>
</evidence>
<dbReference type="GO" id="GO:0019478">
    <property type="term" value="P:D-amino acid catabolic process"/>
    <property type="evidence" value="ECO:0007669"/>
    <property type="project" value="TreeGrafter"/>
</dbReference>
<evidence type="ECO:0000256" key="7">
    <source>
        <dbReference type="ARBA" id="ARBA00039751"/>
    </source>
</evidence>
<dbReference type="AlphaFoldDB" id="A0A7C9GPM9"/>
<evidence type="ECO:0000256" key="8">
    <source>
        <dbReference type="ARBA" id="ARBA00049547"/>
    </source>
</evidence>
<evidence type="ECO:0000313" key="10">
    <source>
        <dbReference type="EMBL" id="MQT17655.1"/>
    </source>
</evidence>
<sequence length="381" mass="41055">MITSRRTLMAGIGGLGLSGCVAATPRLAAAPGFAPQPLAPLRMDPDRITHITVCLRPFRAAGPRMDIETIGGKRVVHNYGHGGSGWSLSWGAAAIAARNAMADGRRDIAVIGCGAIGITTALTLQRAGARVTIYARERLPQTRSARATGTWSPDSRIADANAVTAQFPALWEAMARASFPIHQSYVGLPGDPVVWSDRYTLLSPGLPRPPRPAGAIHFAEYGERIADIVPPFRSLSRAQHPFPVDTVRHGTSMQFNVAALGQRLMQDFLIEGGHIEQAHFETPADFARLSQPVVVNCTGYGARALMRDDSIVPVRGQIAWLAPQPEVRYGLYYRSVSILPRNDGIVVQYVGDSDMWGYGIDSETPDRGEAERAIAVVAALF</sequence>
<evidence type="ECO:0000313" key="11">
    <source>
        <dbReference type="Proteomes" id="UP000481327"/>
    </source>
</evidence>
<feature type="domain" description="FAD dependent oxidoreductase" evidence="9">
    <location>
        <begin position="107"/>
        <end position="381"/>
    </location>
</feature>
<dbReference type="InterPro" id="IPR006076">
    <property type="entry name" value="FAD-dep_OxRdtase"/>
</dbReference>
<comment type="catalytic activity">
    <reaction evidence="8">
        <text>a D-alpha-amino acid + O2 + H2O = a 2-oxocarboxylate + H2O2 + NH4(+)</text>
        <dbReference type="Rhea" id="RHEA:21816"/>
        <dbReference type="ChEBI" id="CHEBI:15377"/>
        <dbReference type="ChEBI" id="CHEBI:15379"/>
        <dbReference type="ChEBI" id="CHEBI:16240"/>
        <dbReference type="ChEBI" id="CHEBI:28938"/>
        <dbReference type="ChEBI" id="CHEBI:35179"/>
        <dbReference type="ChEBI" id="CHEBI:59871"/>
        <dbReference type="EC" id="1.4.3.3"/>
    </reaction>
    <physiologicalReaction direction="left-to-right" evidence="8">
        <dbReference type="Rhea" id="RHEA:21817"/>
    </physiologicalReaction>
</comment>
<keyword evidence="3" id="KW-0285">Flavoprotein</keyword>
<dbReference type="SUPFAM" id="SSF51971">
    <property type="entry name" value="Nucleotide-binding domain"/>
    <property type="match status" value="1"/>
</dbReference>
<dbReference type="PROSITE" id="PS00677">
    <property type="entry name" value="DAO"/>
    <property type="match status" value="1"/>
</dbReference>